<dbReference type="GO" id="GO:0004161">
    <property type="term" value="F:dimethylallyltranstransferase activity"/>
    <property type="evidence" value="ECO:0007669"/>
    <property type="project" value="UniProtKB-EC"/>
</dbReference>
<dbReference type="Gene3D" id="1.10.600.10">
    <property type="entry name" value="Farnesyl Diphosphate Synthase"/>
    <property type="match status" value="1"/>
</dbReference>
<dbReference type="AlphaFoldDB" id="A0A2G8SLR3"/>
<dbReference type="GO" id="GO:0005737">
    <property type="term" value="C:cytoplasm"/>
    <property type="evidence" value="ECO:0007669"/>
    <property type="project" value="TreeGrafter"/>
</dbReference>
<dbReference type="InterPro" id="IPR008949">
    <property type="entry name" value="Isoprenoid_synthase_dom_sf"/>
</dbReference>
<dbReference type="InterPro" id="IPR000092">
    <property type="entry name" value="Polyprenyl_synt"/>
</dbReference>
<evidence type="ECO:0000256" key="3">
    <source>
        <dbReference type="ARBA" id="ARBA00012833"/>
    </source>
</evidence>
<evidence type="ECO:0000256" key="2">
    <source>
        <dbReference type="ARBA" id="ARBA00012439"/>
    </source>
</evidence>
<protein>
    <recommendedName>
        <fullName evidence="10">(2E,6E)-farnesyl diphosphate synthase</fullName>
        <ecNumber evidence="3">2.5.1.1</ecNumber>
        <ecNumber evidence="2">2.5.1.10</ecNumber>
    </recommendedName>
    <alternativeName>
        <fullName evidence="9">Dimethylallyltranstransferase</fullName>
    </alternativeName>
    <alternativeName>
        <fullName evidence="8">Farnesyl diphosphate synthase</fullName>
    </alternativeName>
    <alternativeName>
        <fullName evidence="7">Geranyltranstransferase</fullName>
    </alternativeName>
</protein>
<evidence type="ECO:0000256" key="10">
    <source>
        <dbReference type="ARBA" id="ARBA00032873"/>
    </source>
</evidence>
<comment type="cofactor">
    <cofactor evidence="1">
        <name>Mg(2+)</name>
        <dbReference type="ChEBI" id="CHEBI:18420"/>
    </cofactor>
</comment>
<comment type="similarity">
    <text evidence="11">Belongs to the FPP/GGPP synthase family.</text>
</comment>
<keyword evidence="4 11" id="KW-0808">Transferase</keyword>
<evidence type="ECO:0000256" key="8">
    <source>
        <dbReference type="ARBA" id="ARBA00032424"/>
    </source>
</evidence>
<dbReference type="InterPro" id="IPR039702">
    <property type="entry name" value="FPS1-like"/>
</dbReference>
<dbReference type="PANTHER" id="PTHR11525">
    <property type="entry name" value="FARNESYL-PYROPHOSPHATE SYNTHETASE"/>
    <property type="match status" value="1"/>
</dbReference>
<evidence type="ECO:0000313" key="13">
    <source>
        <dbReference type="Proteomes" id="UP000230002"/>
    </source>
</evidence>
<evidence type="ECO:0000256" key="9">
    <source>
        <dbReference type="ARBA" id="ARBA00032448"/>
    </source>
</evidence>
<dbReference type="InterPro" id="IPR033749">
    <property type="entry name" value="Polyprenyl_synt_CS"/>
</dbReference>
<organism evidence="12 13">
    <name type="scientific">Ganoderma sinense ZZ0214-1</name>
    <dbReference type="NCBI Taxonomy" id="1077348"/>
    <lineage>
        <taxon>Eukaryota</taxon>
        <taxon>Fungi</taxon>
        <taxon>Dikarya</taxon>
        <taxon>Basidiomycota</taxon>
        <taxon>Agaricomycotina</taxon>
        <taxon>Agaricomycetes</taxon>
        <taxon>Polyporales</taxon>
        <taxon>Polyporaceae</taxon>
        <taxon>Ganoderma</taxon>
    </lineage>
</organism>
<dbReference type="EC" id="2.5.1.10" evidence="2"/>
<accession>A0A2G8SLR3</accession>
<evidence type="ECO:0000256" key="1">
    <source>
        <dbReference type="ARBA" id="ARBA00001946"/>
    </source>
</evidence>
<dbReference type="EC" id="2.5.1.1" evidence="3"/>
<name>A0A2G8SLR3_9APHY</name>
<dbReference type="SFLD" id="SFLDS00005">
    <property type="entry name" value="Isoprenoid_Synthase_Type_I"/>
    <property type="match status" value="1"/>
</dbReference>
<dbReference type="CDD" id="cd00685">
    <property type="entry name" value="Trans_IPPS_HT"/>
    <property type="match status" value="1"/>
</dbReference>
<evidence type="ECO:0000256" key="6">
    <source>
        <dbReference type="ARBA" id="ARBA00022842"/>
    </source>
</evidence>
<sequence>MADAKAQKRQKFEGAYTKLREELLDYLRQEGMPDDVVNWFKRNIDYNVRGGKLNRGMSVVDSVEILKARTLDDDEYFKAALLGWCVEFLQAYFLISDDMMDQSVTRRGQPCYYRVEGVNLIAINDAYMIEGAIYYLLKKHFRAEPCYVYLLDVFHDTTFQTQIGQLIDMVTAPEDQVDLSKFSLAKHQKIVIFKTAYYSFYLPVALAMYMCGIPHSPPSSSPSSSSSATPPTDPYALAESILVPLGEYFQVQDDFLDFAAPPEVLGKVGTDIVDNKCSWCVNTALALTAHAPAQRRVLDESYGVKDRAAEARVKALYEELGIRERYAAYEEGAYARISALIETIPEGGMDVGAGEREGEGGVRLRREVFKAFLDKIYKRQK</sequence>
<proteinExistence type="inferred from homology"/>
<dbReference type="Pfam" id="PF00348">
    <property type="entry name" value="polyprenyl_synt"/>
    <property type="match status" value="1"/>
</dbReference>
<evidence type="ECO:0000256" key="4">
    <source>
        <dbReference type="ARBA" id="ARBA00022679"/>
    </source>
</evidence>
<reference evidence="12 13" key="1">
    <citation type="journal article" date="2015" name="Sci. Rep.">
        <title>Chromosome-level genome map provides insights into diverse defense mechanisms in the medicinal fungus Ganoderma sinense.</title>
        <authorList>
            <person name="Zhu Y."/>
            <person name="Xu J."/>
            <person name="Sun C."/>
            <person name="Zhou S."/>
            <person name="Xu H."/>
            <person name="Nelson D.R."/>
            <person name="Qian J."/>
            <person name="Song J."/>
            <person name="Luo H."/>
            <person name="Xiang L."/>
            <person name="Li Y."/>
            <person name="Xu Z."/>
            <person name="Ji A."/>
            <person name="Wang L."/>
            <person name="Lu S."/>
            <person name="Hayward A."/>
            <person name="Sun W."/>
            <person name="Li X."/>
            <person name="Schwartz D.C."/>
            <person name="Wang Y."/>
            <person name="Chen S."/>
        </authorList>
    </citation>
    <scope>NUCLEOTIDE SEQUENCE [LARGE SCALE GENOMIC DNA]</scope>
    <source>
        <strain evidence="12 13">ZZ0214-1</strain>
    </source>
</reference>
<comment type="caution">
    <text evidence="12">The sequence shown here is derived from an EMBL/GenBank/DDBJ whole genome shotgun (WGS) entry which is preliminary data.</text>
</comment>
<dbReference type="PANTHER" id="PTHR11525:SF0">
    <property type="entry name" value="FARNESYL PYROPHOSPHATE SYNTHASE"/>
    <property type="match status" value="1"/>
</dbReference>
<dbReference type="GO" id="GO:0004337">
    <property type="term" value="F:(2E,6E)-farnesyl diphosphate synthase activity"/>
    <property type="evidence" value="ECO:0007669"/>
    <property type="project" value="UniProtKB-EC"/>
</dbReference>
<dbReference type="Proteomes" id="UP000230002">
    <property type="component" value="Unassembled WGS sequence"/>
</dbReference>
<evidence type="ECO:0000256" key="11">
    <source>
        <dbReference type="RuleBase" id="RU004466"/>
    </source>
</evidence>
<dbReference type="PROSITE" id="PS00444">
    <property type="entry name" value="POLYPRENYL_SYNTHASE_2"/>
    <property type="match status" value="1"/>
</dbReference>
<dbReference type="GO" id="GO:0045337">
    <property type="term" value="P:farnesyl diphosphate biosynthetic process"/>
    <property type="evidence" value="ECO:0007669"/>
    <property type="project" value="TreeGrafter"/>
</dbReference>
<dbReference type="OrthoDB" id="10257492at2759"/>
<evidence type="ECO:0000256" key="5">
    <source>
        <dbReference type="ARBA" id="ARBA00022723"/>
    </source>
</evidence>
<evidence type="ECO:0000256" key="7">
    <source>
        <dbReference type="ARBA" id="ARBA00032380"/>
    </source>
</evidence>
<dbReference type="PROSITE" id="PS00723">
    <property type="entry name" value="POLYPRENYL_SYNTHASE_1"/>
    <property type="match status" value="1"/>
</dbReference>
<keyword evidence="6" id="KW-0460">Magnesium</keyword>
<gene>
    <name evidence="12" type="ORF">GSI_03497</name>
</gene>
<evidence type="ECO:0000313" key="12">
    <source>
        <dbReference type="EMBL" id="PIL34716.1"/>
    </source>
</evidence>
<dbReference type="GO" id="GO:0046872">
    <property type="term" value="F:metal ion binding"/>
    <property type="evidence" value="ECO:0007669"/>
    <property type="project" value="UniProtKB-KW"/>
</dbReference>
<keyword evidence="13" id="KW-1185">Reference proteome</keyword>
<keyword evidence="5" id="KW-0479">Metal-binding</keyword>
<dbReference type="EMBL" id="AYKW01000005">
    <property type="protein sequence ID" value="PIL34716.1"/>
    <property type="molecule type" value="Genomic_DNA"/>
</dbReference>
<dbReference type="SUPFAM" id="SSF48576">
    <property type="entry name" value="Terpenoid synthases"/>
    <property type="match status" value="1"/>
</dbReference>
<dbReference type="STRING" id="1077348.A0A2G8SLR3"/>